<dbReference type="AlphaFoldDB" id="M1BXV6"/>
<keyword evidence="2" id="KW-1185">Reference proteome</keyword>
<sequence length="72" mass="7996">MKYIVGLDFGVSSKQELASLMIKSKTSFTLSSGYGRRSSSKSLNCSTLSLVDEFASTVMYSPRCFPFDYLQC</sequence>
<protein>
    <submittedName>
        <fullName evidence="1">Uncharacterized protein</fullName>
    </submittedName>
</protein>
<proteinExistence type="predicted"/>
<dbReference type="InParanoid" id="M1BXV6"/>
<organism evidence="1 2">
    <name type="scientific">Solanum tuberosum</name>
    <name type="common">Potato</name>
    <dbReference type="NCBI Taxonomy" id="4113"/>
    <lineage>
        <taxon>Eukaryota</taxon>
        <taxon>Viridiplantae</taxon>
        <taxon>Streptophyta</taxon>
        <taxon>Embryophyta</taxon>
        <taxon>Tracheophyta</taxon>
        <taxon>Spermatophyta</taxon>
        <taxon>Magnoliopsida</taxon>
        <taxon>eudicotyledons</taxon>
        <taxon>Gunneridae</taxon>
        <taxon>Pentapetalae</taxon>
        <taxon>asterids</taxon>
        <taxon>lamiids</taxon>
        <taxon>Solanales</taxon>
        <taxon>Solanaceae</taxon>
        <taxon>Solanoideae</taxon>
        <taxon>Solaneae</taxon>
        <taxon>Solanum</taxon>
    </lineage>
</organism>
<reference evidence="1" key="2">
    <citation type="submission" date="2015-06" db="UniProtKB">
        <authorList>
            <consortium name="EnsemblPlants"/>
        </authorList>
    </citation>
    <scope>IDENTIFICATION</scope>
    <source>
        <strain evidence="1">DM1-3 516 R44</strain>
    </source>
</reference>
<evidence type="ECO:0000313" key="2">
    <source>
        <dbReference type="Proteomes" id="UP000011115"/>
    </source>
</evidence>
<dbReference type="Gramene" id="PGSC0003DMT400055413">
    <property type="protein sequence ID" value="PGSC0003DMT400055413"/>
    <property type="gene ID" value="PGSC0003DMG402021514"/>
</dbReference>
<dbReference type="HOGENOM" id="CLU_2727173_0_0_1"/>
<evidence type="ECO:0000313" key="1">
    <source>
        <dbReference type="EnsemblPlants" id="PGSC0003DMT400055413"/>
    </source>
</evidence>
<accession>M1BXV6</accession>
<reference evidence="2" key="1">
    <citation type="journal article" date="2011" name="Nature">
        <title>Genome sequence and analysis of the tuber crop potato.</title>
        <authorList>
            <consortium name="The Potato Genome Sequencing Consortium"/>
        </authorList>
    </citation>
    <scope>NUCLEOTIDE SEQUENCE [LARGE SCALE GENOMIC DNA]</scope>
    <source>
        <strain evidence="2">cv. DM1-3 516 R44</strain>
    </source>
</reference>
<dbReference type="PaxDb" id="4113-PGSC0003DMT400055413"/>
<dbReference type="EnsemblPlants" id="PGSC0003DMT400055413">
    <property type="protein sequence ID" value="PGSC0003DMT400055413"/>
    <property type="gene ID" value="PGSC0003DMG402021514"/>
</dbReference>
<name>M1BXV6_SOLTU</name>
<dbReference type="Proteomes" id="UP000011115">
    <property type="component" value="Unassembled WGS sequence"/>
</dbReference>